<dbReference type="Proteomes" id="UP001156856">
    <property type="component" value="Unassembled WGS sequence"/>
</dbReference>
<evidence type="ECO:0000313" key="4">
    <source>
        <dbReference type="Proteomes" id="UP000321960"/>
    </source>
</evidence>
<feature type="region of interest" description="Disordered" evidence="1">
    <location>
        <begin position="37"/>
        <end position="69"/>
    </location>
</feature>
<protein>
    <submittedName>
        <fullName evidence="2">Uncharacterized protein</fullName>
    </submittedName>
</protein>
<keyword evidence="5" id="KW-1185">Reference proteome</keyword>
<dbReference type="EMBL" id="BSPK01000072">
    <property type="protein sequence ID" value="GLS65512.1"/>
    <property type="molecule type" value="Genomic_DNA"/>
</dbReference>
<reference evidence="3" key="1">
    <citation type="journal article" date="2014" name="Int. J. Syst. Evol. Microbiol.">
        <title>Complete genome of a new Firmicutes species belonging to the dominant human colonic microbiota ('Ruminococcus bicirculans') reveals two chromosomes and a selective capacity to utilize plant glucans.</title>
        <authorList>
            <consortium name="NISC Comparative Sequencing Program"/>
            <person name="Wegmann U."/>
            <person name="Louis P."/>
            <person name="Goesmann A."/>
            <person name="Henrissat B."/>
            <person name="Duncan S.H."/>
            <person name="Flint H.J."/>
        </authorList>
    </citation>
    <scope>NUCLEOTIDE SEQUENCE</scope>
    <source>
        <strain evidence="3">NBRC 107715</strain>
    </source>
</reference>
<gene>
    <name evidence="3" type="ORF">GCM10007888_38940</name>
    <name evidence="2" type="ORF">MOX02_45100</name>
</gene>
<sequence length="69" mass="7252">MTEGAAACKPLVIGAVCSFLHDAEEAKFRLEANSGVREWINGSPSPDATKTHSESRSMSAMEKQSGLAG</sequence>
<dbReference type="Proteomes" id="UP000321960">
    <property type="component" value="Unassembled WGS sequence"/>
</dbReference>
<dbReference type="EMBL" id="BJZU01000104">
    <property type="protein sequence ID" value="GEP06472.1"/>
    <property type="molecule type" value="Genomic_DNA"/>
</dbReference>
<organism evidence="2 4">
    <name type="scientific">Methylobacterium oxalidis</name>
    <dbReference type="NCBI Taxonomy" id="944322"/>
    <lineage>
        <taxon>Bacteria</taxon>
        <taxon>Pseudomonadati</taxon>
        <taxon>Pseudomonadota</taxon>
        <taxon>Alphaproteobacteria</taxon>
        <taxon>Hyphomicrobiales</taxon>
        <taxon>Methylobacteriaceae</taxon>
        <taxon>Methylobacterium</taxon>
    </lineage>
</organism>
<evidence type="ECO:0000313" key="5">
    <source>
        <dbReference type="Proteomes" id="UP001156856"/>
    </source>
</evidence>
<reference evidence="3" key="4">
    <citation type="submission" date="2023-01" db="EMBL/GenBank/DDBJ databases">
        <title>Draft genome sequence of Methylobacterium oxalidis strain NBRC 107715.</title>
        <authorList>
            <person name="Sun Q."/>
            <person name="Mori K."/>
        </authorList>
    </citation>
    <scope>NUCLEOTIDE SEQUENCE</scope>
    <source>
        <strain evidence="3">NBRC 107715</strain>
    </source>
</reference>
<proteinExistence type="predicted"/>
<dbReference type="AlphaFoldDB" id="A0A512J948"/>
<accession>A0A512J948</accession>
<name>A0A512J948_9HYPH</name>
<evidence type="ECO:0000313" key="2">
    <source>
        <dbReference type="EMBL" id="GEP06472.1"/>
    </source>
</evidence>
<reference evidence="5" key="2">
    <citation type="journal article" date="2019" name="Int. J. Syst. Evol. Microbiol.">
        <title>The Global Catalogue of Microorganisms (GCM) 10K type strain sequencing project: providing services to taxonomists for standard genome sequencing and annotation.</title>
        <authorList>
            <consortium name="The Broad Institute Genomics Platform"/>
            <consortium name="The Broad Institute Genome Sequencing Center for Infectious Disease"/>
            <person name="Wu L."/>
            <person name="Ma J."/>
        </authorList>
    </citation>
    <scope>NUCLEOTIDE SEQUENCE [LARGE SCALE GENOMIC DNA]</scope>
    <source>
        <strain evidence="5">NBRC 107715</strain>
    </source>
</reference>
<comment type="caution">
    <text evidence="2">The sequence shown here is derived from an EMBL/GenBank/DDBJ whole genome shotgun (WGS) entry which is preliminary data.</text>
</comment>
<evidence type="ECO:0000313" key="3">
    <source>
        <dbReference type="EMBL" id="GLS65512.1"/>
    </source>
</evidence>
<evidence type="ECO:0000256" key="1">
    <source>
        <dbReference type="SAM" id="MobiDB-lite"/>
    </source>
</evidence>
<reference evidence="2 4" key="3">
    <citation type="submission" date="2019-07" db="EMBL/GenBank/DDBJ databases">
        <title>Whole genome shotgun sequence of Methylobacterium oxalidis NBRC 107715.</title>
        <authorList>
            <person name="Hosoyama A."/>
            <person name="Uohara A."/>
            <person name="Ohji S."/>
            <person name="Ichikawa N."/>
        </authorList>
    </citation>
    <scope>NUCLEOTIDE SEQUENCE [LARGE SCALE GENOMIC DNA]</scope>
    <source>
        <strain evidence="2 4">NBRC 107715</strain>
    </source>
</reference>